<keyword evidence="4" id="KW-1185">Reference proteome</keyword>
<evidence type="ECO:0000256" key="1">
    <source>
        <dbReference type="SAM" id="MobiDB-lite"/>
    </source>
</evidence>
<comment type="caution">
    <text evidence="3">The sequence shown here is derived from an EMBL/GenBank/DDBJ whole genome shotgun (WGS) entry which is preliminary data.</text>
</comment>
<dbReference type="GO" id="GO:0000935">
    <property type="term" value="C:division septum"/>
    <property type="evidence" value="ECO:0007669"/>
    <property type="project" value="TreeGrafter"/>
</dbReference>
<dbReference type="InterPro" id="IPR011022">
    <property type="entry name" value="Arrestin_C-like"/>
</dbReference>
<dbReference type="Proteomes" id="UP000651452">
    <property type="component" value="Unassembled WGS sequence"/>
</dbReference>
<dbReference type="GO" id="GO:0000917">
    <property type="term" value="P:division septum assembly"/>
    <property type="evidence" value="ECO:0007669"/>
    <property type="project" value="TreeGrafter"/>
</dbReference>
<sequence>MLREPLSTTGAHCGLNPRPILCGRETIVVAASLHCCIVGPHVESGRQQAKVDKVDKVDPLLVTPQAGSPGQAALPATTASYQLPATLQPTWPRHRRASPDQRPPPSPPRHSLPLAADSLPSRPWEPSLARRNPASSSRLVPPRRLVPPKAVACLHSSHPSSHHAPPPPPHSTAPPPHLHRTSTAPPPHLHHHHPRLPAPLHAREMSAFVRVSGPPNSNFLVGYPGISATLPRIEGKVEIRPLVGVSAPVNVSLVTIALHRRETIHPSADSVTKKHLAAPRKEITDLVGKEMLLFRCSPAREHDSILSMDLPFVIFIPYGRGGEEVARRVPPASLQLPSRTAETFYELVVTVQQGHSEQKKYPFPVPIQRYDTLSTFGMYNRPESAERVTDHLVTLGISLPRWSYGPLDPVSVYIKLSPNPDWLSKAKKVTIKQITVGIDEEIIFNHEGDEPTRKVKTLAKTTQAVGVKMPEAGYFTNLGLVFPAKDLRDNDGIIPRGKKEFPMYAVNGFTTTGTLYKIEYYLTVKAQMSSARDILLRQPIVVCPFDHAGCKEEMEAIEQAAKDAAHVAPDNPMLPASHIVRANDPNGLSSLGIAIVGGVRKPLIE</sequence>
<dbReference type="Pfam" id="PF02752">
    <property type="entry name" value="Arrestin_C"/>
    <property type="match status" value="1"/>
</dbReference>
<dbReference type="AlphaFoldDB" id="A0A8H7J0P1"/>
<feature type="compositionally biased region" description="Low complexity" evidence="1">
    <location>
        <begin position="133"/>
        <end position="163"/>
    </location>
</feature>
<accession>A0A8H7J0P1</accession>
<reference evidence="3" key="1">
    <citation type="submission" date="2018-12" db="EMBL/GenBank/DDBJ databases">
        <authorList>
            <person name="Syme R.A."/>
            <person name="Farfan-Caceres L."/>
            <person name="Lichtenzveig J."/>
        </authorList>
    </citation>
    <scope>NUCLEOTIDE SEQUENCE</scope>
    <source>
        <strain evidence="3">Al4</strain>
    </source>
</reference>
<organism evidence="3 4">
    <name type="scientific">Ascochyta lentis</name>
    <dbReference type="NCBI Taxonomy" id="205686"/>
    <lineage>
        <taxon>Eukaryota</taxon>
        <taxon>Fungi</taxon>
        <taxon>Dikarya</taxon>
        <taxon>Ascomycota</taxon>
        <taxon>Pezizomycotina</taxon>
        <taxon>Dothideomycetes</taxon>
        <taxon>Pleosporomycetidae</taxon>
        <taxon>Pleosporales</taxon>
        <taxon>Pleosporineae</taxon>
        <taxon>Didymellaceae</taxon>
        <taxon>Ascochyta</taxon>
    </lineage>
</organism>
<dbReference type="PANTHER" id="PTHR36419">
    <property type="entry name" value="ARRESTIN FAMILY PROTEIN 1"/>
    <property type="match status" value="1"/>
</dbReference>
<protein>
    <recommendedName>
        <fullName evidence="2">Arrestin C-terminal-like domain-containing protein</fullName>
    </recommendedName>
</protein>
<dbReference type="PANTHER" id="PTHR36419:SF1">
    <property type="entry name" value="RHO1 GEF LOCALIZING PROTEIN 1"/>
    <property type="match status" value="1"/>
</dbReference>
<feature type="region of interest" description="Disordered" evidence="1">
    <location>
        <begin position="61"/>
        <end position="196"/>
    </location>
</feature>
<dbReference type="SMART" id="SM01017">
    <property type="entry name" value="Arrestin_C"/>
    <property type="match status" value="1"/>
</dbReference>
<evidence type="ECO:0000313" key="4">
    <source>
        <dbReference type="Proteomes" id="UP000651452"/>
    </source>
</evidence>
<name>A0A8H7J0P1_9PLEO</name>
<evidence type="ECO:0000313" key="3">
    <source>
        <dbReference type="EMBL" id="KAF9695764.1"/>
    </source>
</evidence>
<gene>
    <name evidence="3" type="ORF">EKO04_005793</name>
</gene>
<dbReference type="InterPro" id="IPR053060">
    <property type="entry name" value="Cytokinesis_Signaling_Reg"/>
</dbReference>
<proteinExistence type="predicted"/>
<dbReference type="OrthoDB" id="4001642at2759"/>
<feature type="compositionally biased region" description="Pro residues" evidence="1">
    <location>
        <begin position="164"/>
        <end position="176"/>
    </location>
</feature>
<feature type="domain" description="Arrestin C-terminal-like" evidence="2">
    <location>
        <begin position="389"/>
        <end position="545"/>
    </location>
</feature>
<feature type="compositionally biased region" description="Polar residues" evidence="1">
    <location>
        <begin position="77"/>
        <end position="89"/>
    </location>
</feature>
<reference evidence="3" key="2">
    <citation type="submission" date="2020-09" db="EMBL/GenBank/DDBJ databases">
        <title>Reference genome assembly for Australian Ascochyta lentis isolate Al4.</title>
        <authorList>
            <person name="Lee R.C."/>
            <person name="Farfan-Caceres L.M."/>
            <person name="Debler J.W."/>
            <person name="Williams A.H."/>
            <person name="Henares B.M."/>
        </authorList>
    </citation>
    <scope>NUCLEOTIDE SEQUENCE</scope>
    <source>
        <strain evidence="3">Al4</strain>
    </source>
</reference>
<evidence type="ECO:0000259" key="2">
    <source>
        <dbReference type="SMART" id="SM01017"/>
    </source>
</evidence>
<dbReference type="EMBL" id="RZGK01000010">
    <property type="protein sequence ID" value="KAF9695764.1"/>
    <property type="molecule type" value="Genomic_DNA"/>
</dbReference>
<feature type="compositionally biased region" description="Pro residues" evidence="1">
    <location>
        <begin position="101"/>
        <end position="110"/>
    </location>
</feature>